<dbReference type="EMBL" id="CP012029">
    <property type="protein sequence ID" value="ALO26717.1"/>
    <property type="molecule type" value="Genomic_DNA"/>
</dbReference>
<dbReference type="Proteomes" id="UP000058857">
    <property type="component" value="Chromosome 1"/>
</dbReference>
<dbReference type="AlphaFoldDB" id="A0A0S2ITD0"/>
<protein>
    <submittedName>
        <fullName evidence="1">Uncharacterized protein</fullName>
    </submittedName>
</protein>
<sequence length="77" mass="9240">MKMRASFLKLVYRVIFMLFFFLLYKVSFAISFRKIMKTKNSYHIALVLKEQLGMLSKHERSRIPNSTFSDWKNEANV</sequence>
<name>A0A0S2ITD0_LEPBO</name>
<evidence type="ECO:0000313" key="2">
    <source>
        <dbReference type="Proteomes" id="UP000058857"/>
    </source>
</evidence>
<organism evidence="1">
    <name type="scientific">Leptospira borgpetersenii serovar Ballum</name>
    <dbReference type="NCBI Taxonomy" id="280505"/>
    <lineage>
        <taxon>Bacteria</taxon>
        <taxon>Pseudomonadati</taxon>
        <taxon>Spirochaetota</taxon>
        <taxon>Spirochaetia</taxon>
        <taxon>Leptospirales</taxon>
        <taxon>Leptospiraceae</taxon>
        <taxon>Leptospira</taxon>
    </lineage>
</organism>
<dbReference type="PATRIC" id="fig|280505.15.peg.2427"/>
<evidence type="ECO:0000313" key="1">
    <source>
        <dbReference type="EMBL" id="ALO26717.1"/>
    </source>
</evidence>
<reference evidence="1 2" key="1">
    <citation type="journal article" date="2015" name="PLoS Negl. Trop. Dis.">
        <title>Distribution of Plasmids in Distinct Leptospira Pathogenic Species.</title>
        <authorList>
            <person name="Wang Y."/>
            <person name="Zhuang X."/>
            <person name="Zhong Y."/>
            <person name="Zhang C."/>
            <person name="Zhang Y."/>
            <person name="Zeng L."/>
            <person name="Zhu Y."/>
            <person name="He P."/>
            <person name="Dong K."/>
            <person name="Pal U."/>
            <person name="Guo X."/>
            <person name="Qin J."/>
        </authorList>
    </citation>
    <scope>NUCLEOTIDE SEQUENCE [LARGE SCALE GENOMIC DNA]</scope>
    <source>
        <strain evidence="1 2">56604</strain>
    </source>
</reference>
<gene>
    <name evidence="1" type="ORF">LBBP_02479</name>
</gene>
<accession>A0A0S2ITD0</accession>
<proteinExistence type="predicted"/>